<dbReference type="GO" id="GO:0006896">
    <property type="term" value="P:Golgi to vacuole transport"/>
    <property type="evidence" value="ECO:0007669"/>
    <property type="project" value="TreeGrafter"/>
</dbReference>
<comment type="function">
    <text evidence="7">Part of the AP-3 complex, an adaptor-related complex which is not clathrin-associated. The complex is associated with the Golgi region as well as more peripheral structures. It facilitates the budding of vesicles from the Golgi membrane.</text>
</comment>
<dbReference type="Pfam" id="PF01602">
    <property type="entry name" value="Adaptin_N"/>
    <property type="match status" value="1"/>
</dbReference>
<dbReference type="PANTHER" id="PTHR22781:SF12">
    <property type="entry name" value="AP-3 COMPLEX SUBUNIT DELTA-1"/>
    <property type="match status" value="1"/>
</dbReference>
<comment type="similarity">
    <text evidence="2 7">Belongs to the adaptor complexes large subunit family.</text>
</comment>
<dbReference type="SUPFAM" id="SSF48371">
    <property type="entry name" value="ARM repeat"/>
    <property type="match status" value="1"/>
</dbReference>
<dbReference type="RefSeq" id="XP_025385593.1">
    <property type="nucleotide sequence ID" value="XM_025534173.1"/>
</dbReference>
<dbReference type="InterPro" id="IPR011989">
    <property type="entry name" value="ARM-like"/>
</dbReference>
<evidence type="ECO:0000256" key="6">
    <source>
        <dbReference type="ARBA" id="ARBA00023136"/>
    </source>
</evidence>
<dbReference type="GO" id="GO:0005794">
    <property type="term" value="C:Golgi apparatus"/>
    <property type="evidence" value="ECO:0007669"/>
    <property type="project" value="UniProtKB-SubCell"/>
</dbReference>
<keyword evidence="7" id="KW-0333">Golgi apparatus</keyword>
<dbReference type="VEuPathDB" id="FungiDB:BO83DRAFT_409921"/>
<evidence type="ECO:0000259" key="9">
    <source>
        <dbReference type="Pfam" id="PF01602"/>
    </source>
</evidence>
<dbReference type="GeneID" id="37056135"/>
<keyword evidence="3 7" id="KW-0813">Transport</keyword>
<evidence type="ECO:0000313" key="10">
    <source>
        <dbReference type="EMBL" id="PWY67655.1"/>
    </source>
</evidence>
<comment type="subcellular location">
    <subcellularLocation>
        <location evidence="1">Endomembrane system</location>
    </subcellularLocation>
    <subcellularLocation>
        <location evidence="7">Golgi apparatus</location>
    </subcellularLocation>
</comment>
<dbReference type="GO" id="GO:0030123">
    <property type="term" value="C:AP-3 adaptor complex"/>
    <property type="evidence" value="ECO:0007669"/>
    <property type="project" value="InterPro"/>
</dbReference>
<dbReference type="GO" id="GO:0010008">
    <property type="term" value="C:endosome membrane"/>
    <property type="evidence" value="ECO:0007669"/>
    <property type="project" value="TreeGrafter"/>
</dbReference>
<feature type="compositionally biased region" description="Polar residues" evidence="8">
    <location>
        <begin position="887"/>
        <end position="897"/>
    </location>
</feature>
<evidence type="ECO:0000256" key="8">
    <source>
        <dbReference type="SAM" id="MobiDB-lite"/>
    </source>
</evidence>
<evidence type="ECO:0000313" key="11">
    <source>
        <dbReference type="Proteomes" id="UP000246171"/>
    </source>
</evidence>
<evidence type="ECO:0000256" key="3">
    <source>
        <dbReference type="ARBA" id="ARBA00022448"/>
    </source>
</evidence>
<evidence type="ECO:0000256" key="2">
    <source>
        <dbReference type="ARBA" id="ARBA00006613"/>
    </source>
</evidence>
<keyword evidence="6" id="KW-0472">Membrane</keyword>
<keyword evidence="5 7" id="KW-0653">Protein transport</keyword>
<organism evidence="10 11">
    <name type="scientific">Aspergillus eucalypticola (strain CBS 122712 / IBT 29274)</name>
    <dbReference type="NCBI Taxonomy" id="1448314"/>
    <lineage>
        <taxon>Eukaryota</taxon>
        <taxon>Fungi</taxon>
        <taxon>Dikarya</taxon>
        <taxon>Ascomycota</taxon>
        <taxon>Pezizomycotina</taxon>
        <taxon>Eurotiomycetes</taxon>
        <taxon>Eurotiomycetidae</taxon>
        <taxon>Eurotiales</taxon>
        <taxon>Aspergillaceae</taxon>
        <taxon>Aspergillus</taxon>
        <taxon>Aspergillus subgen. Circumdati</taxon>
    </lineage>
</organism>
<evidence type="ECO:0000256" key="5">
    <source>
        <dbReference type="ARBA" id="ARBA00022927"/>
    </source>
</evidence>
<gene>
    <name evidence="10" type="ORF">BO83DRAFT_409921</name>
</gene>
<dbReference type="AlphaFoldDB" id="A0A317V0S5"/>
<feature type="region of interest" description="Disordered" evidence="8">
    <location>
        <begin position="842"/>
        <end position="865"/>
    </location>
</feature>
<dbReference type="OrthoDB" id="10264595at2759"/>
<comment type="subunit">
    <text evidence="7">Adaptor protein complex 3 (AP-3) is a heterotetramer.</text>
</comment>
<dbReference type="PANTHER" id="PTHR22781">
    <property type="entry name" value="DELTA ADAPTIN-RELATED"/>
    <property type="match status" value="1"/>
</dbReference>
<name>A0A317V0S5_ASPEC</name>
<evidence type="ECO:0000256" key="7">
    <source>
        <dbReference type="PIRNR" id="PIRNR037092"/>
    </source>
</evidence>
<dbReference type="Proteomes" id="UP000246171">
    <property type="component" value="Unassembled WGS sequence"/>
</dbReference>
<dbReference type="Gene3D" id="1.25.10.10">
    <property type="entry name" value="Leucine-rich Repeat Variant"/>
    <property type="match status" value="1"/>
</dbReference>
<keyword evidence="11" id="KW-1185">Reference proteome</keyword>
<dbReference type="PIRSF" id="PIRSF037092">
    <property type="entry name" value="AP3_complex_delta"/>
    <property type="match status" value="1"/>
</dbReference>
<dbReference type="EMBL" id="MSFU01000021">
    <property type="protein sequence ID" value="PWY67655.1"/>
    <property type="molecule type" value="Genomic_DNA"/>
</dbReference>
<reference evidence="10" key="1">
    <citation type="submission" date="2016-12" db="EMBL/GenBank/DDBJ databases">
        <title>The genomes of Aspergillus section Nigri reveals drivers in fungal speciation.</title>
        <authorList>
            <consortium name="DOE Joint Genome Institute"/>
            <person name="Vesth T.C."/>
            <person name="Nybo J."/>
            <person name="Theobald S."/>
            <person name="Brandl J."/>
            <person name="Frisvad J.C."/>
            <person name="Nielsen K.F."/>
            <person name="Lyhne E.K."/>
            <person name="Kogle M.E."/>
            <person name="Kuo A."/>
            <person name="Riley R."/>
            <person name="Clum A."/>
            <person name="Nolan M."/>
            <person name="Lipzen A."/>
            <person name="Salamov A."/>
            <person name="Henrissat B."/>
            <person name="Wiebenga A."/>
            <person name="De vries R.P."/>
            <person name="Grigoriev I.V."/>
            <person name="Mortensen U.H."/>
            <person name="Andersen M.R."/>
            <person name="Baker S.E."/>
        </authorList>
    </citation>
    <scope>NUCLEOTIDE SEQUENCE</scope>
    <source>
        <strain evidence="10">CBS 122712</strain>
    </source>
</reference>
<keyword evidence="4" id="KW-0677">Repeat</keyword>
<dbReference type="GO" id="GO:0006623">
    <property type="term" value="P:protein targeting to vacuole"/>
    <property type="evidence" value="ECO:0007669"/>
    <property type="project" value="TreeGrafter"/>
</dbReference>
<feature type="compositionally biased region" description="Basic residues" evidence="8">
    <location>
        <begin position="997"/>
        <end position="1006"/>
    </location>
</feature>
<comment type="caution">
    <text evidence="10">The sequence shown here is derived from an EMBL/GenBank/DDBJ whole genome shotgun (WGS) entry which is preliminary data.</text>
</comment>
<evidence type="ECO:0000256" key="4">
    <source>
        <dbReference type="ARBA" id="ARBA00022737"/>
    </source>
</evidence>
<dbReference type="InterPro" id="IPR017105">
    <property type="entry name" value="AP3_complex_dsu"/>
</dbReference>
<feature type="region of interest" description="Disordered" evidence="8">
    <location>
        <begin position="880"/>
        <end position="899"/>
    </location>
</feature>
<proteinExistence type="inferred from homology"/>
<feature type="region of interest" description="Disordered" evidence="8">
    <location>
        <begin position="949"/>
        <end position="1013"/>
    </location>
</feature>
<accession>A0A317V0S5</accession>
<dbReference type="InterPro" id="IPR016024">
    <property type="entry name" value="ARM-type_fold"/>
</dbReference>
<feature type="domain" description="Clathrin/coatomer adaptor adaptin-like N-terminal" evidence="9">
    <location>
        <begin position="50"/>
        <end position="662"/>
    </location>
</feature>
<dbReference type="InterPro" id="IPR002553">
    <property type="entry name" value="Clathrin/coatomer_adapt-like_N"/>
</dbReference>
<sequence>MQVLIESIQPTLTSLTKCQWGLSASISSGTMFEKSLYDLIKGLRHHKGTEEEYIQDSLRECKTEIRSQDMDKKATALLKLIYLEMFGYDMSWASFHVLEVMSSAKYLQKRAGYLGAVQSFRPDTEVLMLATNLLKKDLVSHSIPNMSLPLITLPNIATTSLSMSLLPDVLSRISHSHSVVRKKAIICLYRLALAYPDALKLAWPKLKERLMDDQEDTSVTTAVLNVVCELGWRRPHDFLPLAPRFFELLVDGGNNWMAIKIIKLFATLTPLEPRLIRKLHRPLVNIIQTTTAMSLLYECINGLIQGGILDFDAGIEEKDEIASLCVGKLRGMVVSDSDPNLKYVALLAFNKIVLTYPGLVSLQQDVIMHCLDDADISIRLQALELAARMVTSDSLQSIVGRLVSQLMDSRPLKKGSHLEPGDGYPEWENDKQRSEWTNKAPLILPPEYRAQVIHRILDICSFDNYSNLTDFEWYVDVLIRLVTLLPADSEDTFMTNATHNEQETLSQSNITDRIGSEIRNIAVRVRDVRMEATRAAESLILIDNRQTLFSGVPMSNNSALGPLAWVVGEYAQYLSSPRQTLYSLIDVSNVSLPAKTLSLYVQAIPKIFTQIVCSGGRDWSSSKRSEVALNLARIIDFLEALGAHPDLNVQERAIEFLEIMRLAADAAHSTSLDTHDIPFLLSSVIPGLFDGLELNPVSVNAQKKVQSPDELQLHQTFNEDLWVLFSHEHGNSHEKESKLPFHEYYYSRETFVPDKQGMDSTSDDLQLMPFATTGLNHLEDQAALVRRKHYRKERTRDDPFYIGTEDAWTAISEPSRPQLQISDEGELNIDAIPIIDLKLSETRERHSDHMSSPPPEETQSTAGSRLRRYHVIPDEMIGHEEELGVKDTNSLNKSNRSPLLVDSSGLQRLTLGEEGVSSGYTRSVPRAEDDAEMAKAMQQVERFRLELQRESERVHPTGVPSEGTLVKKKKRVKKTTVPVSGDSGQKHEPVLDGNSQRKPKKKRPKNQRVVTSS</sequence>
<evidence type="ECO:0000256" key="1">
    <source>
        <dbReference type="ARBA" id="ARBA00004308"/>
    </source>
</evidence>
<protein>
    <recommendedName>
        <fullName evidence="7">AP-3 complex subunit delta</fullName>
    </recommendedName>
</protein>